<feature type="compositionally biased region" description="Pro residues" evidence="1">
    <location>
        <begin position="69"/>
        <end position="80"/>
    </location>
</feature>
<protein>
    <submittedName>
        <fullName evidence="3">Uncharacterized protein LOC107479188</fullName>
    </submittedName>
</protein>
<reference evidence="2" key="1">
    <citation type="journal article" date="2016" name="Nat. Genet.">
        <title>The genome sequences of Arachis duranensis and Arachis ipaensis, the diploid ancestors of cultivated peanut.</title>
        <authorList>
            <person name="Bertioli D.J."/>
            <person name="Cannon S.B."/>
            <person name="Froenicke L."/>
            <person name="Huang G."/>
            <person name="Farmer A.D."/>
            <person name="Cannon E.K."/>
            <person name="Liu X."/>
            <person name="Gao D."/>
            <person name="Clevenger J."/>
            <person name="Dash S."/>
            <person name="Ren L."/>
            <person name="Moretzsohn M.C."/>
            <person name="Shirasawa K."/>
            <person name="Huang W."/>
            <person name="Vidigal B."/>
            <person name="Abernathy B."/>
            <person name="Chu Y."/>
            <person name="Niederhuth C.E."/>
            <person name="Umale P."/>
            <person name="Araujo A.C."/>
            <person name="Kozik A."/>
            <person name="Kim K.D."/>
            <person name="Burow M.D."/>
            <person name="Varshney R.K."/>
            <person name="Wang X."/>
            <person name="Zhang X."/>
            <person name="Barkley N."/>
            <person name="Guimaraes P.M."/>
            <person name="Isobe S."/>
            <person name="Guo B."/>
            <person name="Liao B."/>
            <person name="Stalker H.T."/>
            <person name="Schmitz R.J."/>
            <person name="Scheffler B.E."/>
            <person name="Leal-Bertioli S.C."/>
            <person name="Xun X."/>
            <person name="Jackson S.A."/>
            <person name="Michelmore R."/>
            <person name="Ozias-Akins P."/>
        </authorList>
    </citation>
    <scope>NUCLEOTIDE SEQUENCE [LARGE SCALE GENOMIC DNA]</scope>
    <source>
        <strain evidence="2">cv. V14167</strain>
    </source>
</reference>
<evidence type="ECO:0000313" key="2">
    <source>
        <dbReference type="Proteomes" id="UP000515211"/>
    </source>
</evidence>
<organism evidence="2 3">
    <name type="scientific">Arachis duranensis</name>
    <name type="common">Wild peanut</name>
    <dbReference type="NCBI Taxonomy" id="130453"/>
    <lineage>
        <taxon>Eukaryota</taxon>
        <taxon>Viridiplantae</taxon>
        <taxon>Streptophyta</taxon>
        <taxon>Embryophyta</taxon>
        <taxon>Tracheophyta</taxon>
        <taxon>Spermatophyta</taxon>
        <taxon>Magnoliopsida</taxon>
        <taxon>eudicotyledons</taxon>
        <taxon>Gunneridae</taxon>
        <taxon>Pentapetalae</taxon>
        <taxon>rosids</taxon>
        <taxon>fabids</taxon>
        <taxon>Fabales</taxon>
        <taxon>Fabaceae</taxon>
        <taxon>Papilionoideae</taxon>
        <taxon>50 kb inversion clade</taxon>
        <taxon>dalbergioids sensu lato</taxon>
        <taxon>Dalbergieae</taxon>
        <taxon>Pterocarpus clade</taxon>
        <taxon>Arachis</taxon>
    </lineage>
</organism>
<sequence>MATLSGVERRQMDWMSVLINKQPFLPYGNYDGPPQKKRKTTEPSSSAEPSASPAPPVPWIVAKFDGRDPGPPPLDTPEPEPQTKEPAAEEPAAEVGQADETLEQIGAEATVEEPTDHMVEEPAVVAEPIVETISEPAGQTSEEHRPEPASHPSTNIIVYHRCHHPQLPDGGTS</sequence>
<dbReference type="Proteomes" id="UP000515211">
    <property type="component" value="Chromosome 3"/>
</dbReference>
<dbReference type="GeneID" id="107479188"/>
<accession>A0A6P4CUM9</accession>
<proteinExistence type="predicted"/>
<name>A0A6P4CUM9_ARADU</name>
<keyword evidence="2" id="KW-1185">Reference proteome</keyword>
<evidence type="ECO:0000256" key="1">
    <source>
        <dbReference type="SAM" id="MobiDB-lite"/>
    </source>
</evidence>
<dbReference type="KEGG" id="adu:107479188"/>
<feature type="compositionally biased region" description="Low complexity" evidence="1">
    <location>
        <begin position="42"/>
        <end position="51"/>
    </location>
</feature>
<gene>
    <name evidence="3" type="primary">LOC107479188</name>
</gene>
<evidence type="ECO:0000313" key="3">
    <source>
        <dbReference type="RefSeq" id="XP_015954820.1"/>
    </source>
</evidence>
<dbReference type="AlphaFoldDB" id="A0A6P4CUM9"/>
<feature type="region of interest" description="Disordered" evidence="1">
    <location>
        <begin position="21"/>
        <end position="119"/>
    </location>
</feature>
<reference evidence="3" key="2">
    <citation type="submission" date="2025-08" db="UniProtKB">
        <authorList>
            <consortium name="RefSeq"/>
        </authorList>
    </citation>
    <scope>IDENTIFICATION</scope>
    <source>
        <tissue evidence="3">Whole plant</tissue>
    </source>
</reference>
<feature type="region of interest" description="Disordered" evidence="1">
    <location>
        <begin position="132"/>
        <end position="156"/>
    </location>
</feature>
<dbReference type="RefSeq" id="XP_015954820.1">
    <property type="nucleotide sequence ID" value="XM_016099334.1"/>
</dbReference>